<evidence type="ECO:0000313" key="3">
    <source>
        <dbReference type="EMBL" id="MBC2621088.1"/>
    </source>
</evidence>
<gene>
    <name evidence="3" type="ORF">H7I73_15720</name>
</gene>
<name>A0A7X1BSP1_9ENTR</name>
<comment type="similarity">
    <text evidence="1">Belongs to the PRORSD1 family.</text>
</comment>
<evidence type="ECO:0000256" key="1">
    <source>
        <dbReference type="ARBA" id="ARBA00010201"/>
    </source>
</evidence>
<dbReference type="PANTHER" id="PTHR31423">
    <property type="entry name" value="YBAK DOMAIN-CONTAINING PROTEIN"/>
    <property type="match status" value="1"/>
</dbReference>
<dbReference type="GO" id="GO:0002161">
    <property type="term" value="F:aminoacyl-tRNA deacylase activity"/>
    <property type="evidence" value="ECO:0007669"/>
    <property type="project" value="InterPro"/>
</dbReference>
<accession>A0A7X1BSP1</accession>
<dbReference type="InterPro" id="IPR040285">
    <property type="entry name" value="ProX/PRXD1"/>
</dbReference>
<evidence type="ECO:0000313" key="4">
    <source>
        <dbReference type="Proteomes" id="UP000548504"/>
    </source>
</evidence>
<dbReference type="AlphaFoldDB" id="A0A7X1BSP1"/>
<dbReference type="GeneID" id="86978203"/>
<proteinExistence type="inferred from homology"/>
<dbReference type="PANTHER" id="PTHR31423:SF3">
    <property type="entry name" value="PROLYL-TRNA SYNTHETASE ASSOCIATED DOMAIN-CONTAINING PROTEIN 1-RELATED"/>
    <property type="match status" value="1"/>
</dbReference>
<dbReference type="RefSeq" id="WP_071692284.1">
    <property type="nucleotide sequence ID" value="NZ_JACLAG010000003.1"/>
</dbReference>
<dbReference type="InterPro" id="IPR036754">
    <property type="entry name" value="YbaK/aa-tRNA-synt-asso_dom_sf"/>
</dbReference>
<comment type="caution">
    <text evidence="3">The sequence shown here is derived from an EMBL/GenBank/DDBJ whole genome shotgun (WGS) entry which is preliminary data.</text>
</comment>
<organism evidence="3 4">
    <name type="scientific">Citrobacter cronae</name>
    <dbReference type="NCBI Taxonomy" id="1748967"/>
    <lineage>
        <taxon>Bacteria</taxon>
        <taxon>Pseudomonadati</taxon>
        <taxon>Pseudomonadota</taxon>
        <taxon>Gammaproteobacteria</taxon>
        <taxon>Enterobacterales</taxon>
        <taxon>Enterobacteriaceae</taxon>
        <taxon>Citrobacter</taxon>
        <taxon>Citrobacter freundii complex</taxon>
    </lineage>
</organism>
<feature type="domain" description="YbaK/aminoacyl-tRNA synthetase-associated" evidence="2">
    <location>
        <begin position="22"/>
        <end position="148"/>
    </location>
</feature>
<dbReference type="SUPFAM" id="SSF55826">
    <property type="entry name" value="YbaK/ProRS associated domain"/>
    <property type="match status" value="1"/>
</dbReference>
<dbReference type="Pfam" id="PF04073">
    <property type="entry name" value="tRNA_edit"/>
    <property type="match status" value="1"/>
</dbReference>
<dbReference type="Gene3D" id="3.90.960.10">
    <property type="entry name" value="YbaK/aminoacyl-tRNA synthetase-associated domain"/>
    <property type="match status" value="1"/>
</dbReference>
<dbReference type="InterPro" id="IPR007214">
    <property type="entry name" value="YbaK/aa-tRNA-synth-assoc-dom"/>
</dbReference>
<dbReference type="EMBL" id="JACLAG010000003">
    <property type="protein sequence ID" value="MBC2621088.1"/>
    <property type="molecule type" value="Genomic_DNA"/>
</dbReference>
<protein>
    <recommendedName>
        <fullName evidence="2">YbaK/aminoacyl-tRNA synthetase-associated domain-containing protein</fullName>
    </recommendedName>
</protein>
<dbReference type="Proteomes" id="UP000548504">
    <property type="component" value="Unassembled WGS sequence"/>
</dbReference>
<evidence type="ECO:0000259" key="2">
    <source>
        <dbReference type="Pfam" id="PF04073"/>
    </source>
</evidence>
<reference evidence="3 4" key="1">
    <citation type="submission" date="2020-08" db="EMBL/GenBank/DDBJ databases">
        <title>Emergence and comparative genomics analysis of Citrobacter in Fennec fox imported from North Africa to China.</title>
        <authorList>
            <person name="Zheng B."/>
        </authorList>
    </citation>
    <scope>NUCLEOTIDE SEQUENCE [LARGE SCALE GENOMIC DNA]</scope>
    <source>
        <strain evidence="3 4">FF141</strain>
    </source>
</reference>
<sequence>MDEHAVLKLLNELDISFRYISHPEVKTVADHATFAADFPAQLLKNLLLKNSSGKHFYLYILDGNKKADLRGLALQLKESRLSFASSDELLETLGVEPGGVTPFAIPHNKVRDIRIVIDPSVSPSQPLGFHPLVNTASVCISKTNLLRLLEFYGFFPVDIQTGGMFWLLVRKAELLK</sequence>